<feature type="compositionally biased region" description="Basic and acidic residues" evidence="1">
    <location>
        <begin position="150"/>
        <end position="163"/>
    </location>
</feature>
<dbReference type="EMBL" id="SSTD01005662">
    <property type="protein sequence ID" value="TYK21430.1"/>
    <property type="molecule type" value="Genomic_DNA"/>
</dbReference>
<comment type="caution">
    <text evidence="2">The sequence shown here is derived from an EMBL/GenBank/DDBJ whole genome shotgun (WGS) entry which is preliminary data.</text>
</comment>
<protein>
    <submittedName>
        <fullName evidence="2">Uncharacterized protein</fullName>
    </submittedName>
</protein>
<evidence type="ECO:0000313" key="2">
    <source>
        <dbReference type="EMBL" id="KAA0051814.1"/>
    </source>
</evidence>
<evidence type="ECO:0000313" key="4">
    <source>
        <dbReference type="Proteomes" id="UP000321393"/>
    </source>
</evidence>
<name>A0A5A7U900_CUCMM</name>
<evidence type="ECO:0000256" key="1">
    <source>
        <dbReference type="SAM" id="MobiDB-lite"/>
    </source>
</evidence>
<organism evidence="2 4">
    <name type="scientific">Cucumis melo var. makuwa</name>
    <name type="common">Oriental melon</name>
    <dbReference type="NCBI Taxonomy" id="1194695"/>
    <lineage>
        <taxon>Eukaryota</taxon>
        <taxon>Viridiplantae</taxon>
        <taxon>Streptophyta</taxon>
        <taxon>Embryophyta</taxon>
        <taxon>Tracheophyta</taxon>
        <taxon>Spermatophyta</taxon>
        <taxon>Magnoliopsida</taxon>
        <taxon>eudicotyledons</taxon>
        <taxon>Gunneridae</taxon>
        <taxon>Pentapetalae</taxon>
        <taxon>rosids</taxon>
        <taxon>fabids</taxon>
        <taxon>Cucurbitales</taxon>
        <taxon>Cucurbitaceae</taxon>
        <taxon>Benincaseae</taxon>
        <taxon>Cucumis</taxon>
    </lineage>
</organism>
<proteinExistence type="predicted"/>
<dbReference type="Proteomes" id="UP000321947">
    <property type="component" value="Unassembled WGS sequence"/>
</dbReference>
<reference evidence="4 5" key="1">
    <citation type="submission" date="2019-08" db="EMBL/GenBank/DDBJ databases">
        <title>Draft genome sequences of two oriental melons (Cucumis melo L. var makuwa).</title>
        <authorList>
            <person name="Kwon S.-Y."/>
        </authorList>
    </citation>
    <scope>NUCLEOTIDE SEQUENCE [LARGE SCALE GENOMIC DNA]</scope>
    <source>
        <strain evidence="5">cv. Chang Bougi</strain>
        <strain evidence="4">cv. SW 3</strain>
        <tissue evidence="2">Leaf</tissue>
    </source>
</reference>
<dbReference type="EMBL" id="SSTE01011134">
    <property type="protein sequence ID" value="KAA0051814.1"/>
    <property type="molecule type" value="Genomic_DNA"/>
</dbReference>
<feature type="region of interest" description="Disordered" evidence="1">
    <location>
        <begin position="33"/>
        <end position="52"/>
    </location>
</feature>
<feature type="region of interest" description="Disordered" evidence="1">
    <location>
        <begin position="140"/>
        <end position="163"/>
    </location>
</feature>
<dbReference type="AlphaFoldDB" id="A0A5A7U900"/>
<dbReference type="Proteomes" id="UP000321393">
    <property type="component" value="Unassembled WGS sequence"/>
</dbReference>
<evidence type="ECO:0000313" key="5">
    <source>
        <dbReference type="Proteomes" id="UP000321947"/>
    </source>
</evidence>
<sequence length="196" mass="22105">MTDVVFVGRMLRSSYNQTNNTLDAMASNSQEWRDDGFGSWQESRGTKERNRDRIKDGAKKNMMVALQDQVAERNKLLQSMALAQASSTKNLELKLGELANNFTERPKDHSQATLKHLIKWEDQEKKSLNQSITIEPHLLDVEPSPTEPDDMNRADCEPTKAKPCEHRTSRIQATSCAVYEPSVAPLLLADLTLMSS</sequence>
<gene>
    <name evidence="3" type="ORF">E5676_scaffold609G00910</name>
    <name evidence="2" type="ORF">E6C27_scaffold60G002290</name>
</gene>
<accession>A0A5A7U900</accession>
<evidence type="ECO:0000313" key="3">
    <source>
        <dbReference type="EMBL" id="TYK21430.1"/>
    </source>
</evidence>